<proteinExistence type="predicted"/>
<dbReference type="InterPro" id="IPR013783">
    <property type="entry name" value="Ig-like_fold"/>
</dbReference>
<organism evidence="2">
    <name type="scientific">Actinoplanes campanulatus</name>
    <dbReference type="NCBI Taxonomy" id="113559"/>
    <lineage>
        <taxon>Bacteria</taxon>
        <taxon>Bacillati</taxon>
        <taxon>Actinomycetota</taxon>
        <taxon>Actinomycetes</taxon>
        <taxon>Micromonosporales</taxon>
        <taxon>Micromonosporaceae</taxon>
        <taxon>Actinoplanes</taxon>
    </lineage>
</organism>
<dbReference type="EMBL" id="BOMF01000189">
    <property type="protein sequence ID" value="GID51541.1"/>
    <property type="molecule type" value="Genomic_DNA"/>
</dbReference>
<dbReference type="SUPFAM" id="SSF50494">
    <property type="entry name" value="Trypsin-like serine proteases"/>
    <property type="match status" value="1"/>
</dbReference>
<gene>
    <name evidence="2" type="ORF">Aca07nite_88160</name>
</gene>
<sequence length="663" mass="71271">MTWDATALRGTFVQSATAYFTNPWSSSCDSVPWEMWTTGPIAWDTAWHNQPQWLYQEDTSTENSCYDTTVTADATSFFRRASTGNISHPTMGLRAADEADYSQYKQFWSRNYSDWSKVPYVEVLFTVDVTASGLSMDEGTSCVAGADRPAVDNVIPVLHAQIDDPAGQQVRADFELAKLDGTTLSVKSSTSLPSGTSFNTTVPTGTLTDAGTYKWRARGVTTSRQGPWSPWCEFVVNQLVVIVGPDEVNEEVPEALRDALGVYEALAEGNPDDFGYPTVQGSTVVVDVVTSEGVTKAEALQNGTLTAEPPTDPAQNTPEQAAVAQQGYVSGVEMDTTSVAMSRAQTEEIVNQVTDAVESNAILDAADIWKTEVDRDTGRVAVTMSDITGTAAQALATQFGNKIQLIREADPELEQSDTRNSDRSAFSGGAIIHVANNKMCTTAFSWKISPTVHGMLTAGHCVPNGGDVASWKPEYMGDVKSGSRENWQNGKGTVGLSGSKALRGDMALIELPYNNASRAGIYRGSATSTYVAPVSAMWHRTPSSGDKYCTSGAVSGQKNGEICGWTVKEHVDNLKIASGEWVRNIYYSKTKSGWCLRPGDSGGPVYTVKSDGTVVAKGIINGGSNGGGDYYAGALDPPKYRCTMYFTAIQDAYYGFPGILRTS</sequence>
<dbReference type="Gene3D" id="2.60.40.10">
    <property type="entry name" value="Immunoglobulins"/>
    <property type="match status" value="1"/>
</dbReference>
<evidence type="ECO:0000259" key="1">
    <source>
        <dbReference type="Pfam" id="PF00089"/>
    </source>
</evidence>
<evidence type="ECO:0000313" key="2">
    <source>
        <dbReference type="EMBL" id="GID51541.1"/>
    </source>
</evidence>
<dbReference type="Gene3D" id="2.40.10.10">
    <property type="entry name" value="Trypsin-like serine proteases"/>
    <property type="match status" value="2"/>
</dbReference>
<dbReference type="Pfam" id="PF00089">
    <property type="entry name" value="Trypsin"/>
    <property type="match status" value="1"/>
</dbReference>
<protein>
    <recommendedName>
        <fullName evidence="1">Peptidase S1 domain-containing protein</fullName>
    </recommendedName>
</protein>
<dbReference type="InterPro" id="IPR009003">
    <property type="entry name" value="Peptidase_S1_PA"/>
</dbReference>
<dbReference type="InterPro" id="IPR018114">
    <property type="entry name" value="TRYPSIN_HIS"/>
</dbReference>
<accession>A0ABQ3WZ26</accession>
<dbReference type="PROSITE" id="PS00134">
    <property type="entry name" value="TRYPSIN_HIS"/>
    <property type="match status" value="1"/>
</dbReference>
<dbReference type="InterPro" id="IPR001254">
    <property type="entry name" value="Trypsin_dom"/>
</dbReference>
<name>A0ABQ3WZ26_9ACTN</name>
<feature type="domain" description="Peptidase S1" evidence="1">
    <location>
        <begin position="455"/>
        <end position="627"/>
    </location>
</feature>
<dbReference type="InterPro" id="IPR043504">
    <property type="entry name" value="Peptidase_S1_PA_chymotrypsin"/>
</dbReference>
<reference evidence="2" key="1">
    <citation type="submission" date="2021-01" db="EMBL/GenBank/DDBJ databases">
        <title>Whole genome shotgun sequence of Actinoplanes capillaceus NBRC 16408.</title>
        <authorList>
            <person name="Komaki H."/>
            <person name="Tamura T."/>
        </authorList>
    </citation>
    <scope>NUCLEOTIDE SEQUENCE [LARGE SCALE GENOMIC DNA]</scope>
    <source>
        <strain evidence="2">NBRC 16408</strain>
    </source>
</reference>
<comment type="caution">
    <text evidence="2">The sequence shown here is derived from an EMBL/GenBank/DDBJ whole genome shotgun (WGS) entry which is preliminary data.</text>
</comment>